<gene>
    <name evidence="6" type="primary">rnfG</name>
    <name evidence="8" type="ORF">K8V01_06575</name>
</gene>
<keyword evidence="5 6" id="KW-0249">Electron transport</keyword>
<dbReference type="PANTHER" id="PTHR36118:SF1">
    <property type="entry name" value="ION-TRANSLOCATING OXIDOREDUCTASE COMPLEX SUBUNIT G"/>
    <property type="match status" value="1"/>
</dbReference>
<comment type="cofactor">
    <cofactor evidence="6">
        <name>FMN</name>
        <dbReference type="ChEBI" id="CHEBI:58210"/>
    </cofactor>
</comment>
<reference evidence="8" key="1">
    <citation type="journal article" date="2021" name="PeerJ">
        <title>Extensive microbial diversity within the chicken gut microbiome revealed by metagenomics and culture.</title>
        <authorList>
            <person name="Gilroy R."/>
            <person name="Ravi A."/>
            <person name="Getino M."/>
            <person name="Pursley I."/>
            <person name="Horton D.L."/>
            <person name="Alikhan N.F."/>
            <person name="Baker D."/>
            <person name="Gharbi K."/>
            <person name="Hall N."/>
            <person name="Watson M."/>
            <person name="Adriaenssens E.M."/>
            <person name="Foster-Nyarko E."/>
            <person name="Jarju S."/>
            <person name="Secka A."/>
            <person name="Antonio M."/>
            <person name="Oren A."/>
            <person name="Chaudhuri R.R."/>
            <person name="La Ragione R."/>
            <person name="Hildebrand F."/>
            <person name="Pallen M.J."/>
        </authorList>
    </citation>
    <scope>NUCLEOTIDE SEQUENCE</scope>
    <source>
        <strain evidence="8">CHK179-5677</strain>
    </source>
</reference>
<evidence type="ECO:0000256" key="4">
    <source>
        <dbReference type="ARBA" id="ARBA00022643"/>
    </source>
</evidence>
<keyword evidence="1 6" id="KW-0813">Transport</keyword>
<evidence type="ECO:0000256" key="2">
    <source>
        <dbReference type="ARBA" id="ARBA00022553"/>
    </source>
</evidence>
<evidence type="ECO:0000313" key="8">
    <source>
        <dbReference type="EMBL" id="HJG86668.1"/>
    </source>
</evidence>
<dbReference type="EMBL" id="DYUC01000062">
    <property type="protein sequence ID" value="HJG86668.1"/>
    <property type="molecule type" value="Genomic_DNA"/>
</dbReference>
<dbReference type="InterPro" id="IPR010209">
    <property type="entry name" value="Ion_transpt_RnfG/RsxG"/>
</dbReference>
<sequence>MRESKFRSPAWRRSALVLAGTILFALLLVLVVRLVTAGAILRRTAEARQAVMESVSPPDAVVFSQLPYDPAMADDMYAAWQGEVLAGYCVEVTADGFGGPMKLMVGVSAQGAVTGVAILSHRETPGLGDGVEDASFLDAFLGLSGTVRIGSGANAVEAVSGATESSRAVAQGVSQALAAVAAYGAEGGAVSEEGEN</sequence>
<dbReference type="AlphaFoldDB" id="A0A921MLE5"/>
<reference evidence="8" key="2">
    <citation type="submission" date="2021-09" db="EMBL/GenBank/DDBJ databases">
        <authorList>
            <person name="Gilroy R."/>
        </authorList>
    </citation>
    <scope>NUCLEOTIDE SEQUENCE</scope>
    <source>
        <strain evidence="8">CHK179-5677</strain>
    </source>
</reference>
<dbReference type="RefSeq" id="WP_295369159.1">
    <property type="nucleotide sequence ID" value="NZ_DYUC01000062.1"/>
</dbReference>
<dbReference type="Pfam" id="PF04205">
    <property type="entry name" value="FMN_bind"/>
    <property type="match status" value="1"/>
</dbReference>
<evidence type="ECO:0000256" key="6">
    <source>
        <dbReference type="HAMAP-Rule" id="MF_00479"/>
    </source>
</evidence>
<feature type="modified residue" description="FMN phosphoryl threonine" evidence="6">
    <location>
        <position position="163"/>
    </location>
</feature>
<evidence type="ECO:0000256" key="5">
    <source>
        <dbReference type="ARBA" id="ARBA00022982"/>
    </source>
</evidence>
<dbReference type="GO" id="GO:0022900">
    <property type="term" value="P:electron transport chain"/>
    <property type="evidence" value="ECO:0007669"/>
    <property type="project" value="UniProtKB-UniRule"/>
</dbReference>
<comment type="subcellular location">
    <subcellularLocation>
        <location evidence="6">Cell membrane</location>
        <topology evidence="6">Single-pass membrane protein</topology>
    </subcellularLocation>
</comment>
<evidence type="ECO:0000313" key="9">
    <source>
        <dbReference type="Proteomes" id="UP000760668"/>
    </source>
</evidence>
<dbReference type="SMART" id="SM00900">
    <property type="entry name" value="FMN_bind"/>
    <property type="match status" value="1"/>
</dbReference>
<dbReference type="HAMAP" id="MF_00479">
    <property type="entry name" value="RsxG_RnfG"/>
    <property type="match status" value="1"/>
</dbReference>
<keyword evidence="6" id="KW-1003">Cell membrane</keyword>
<keyword evidence="4 6" id="KW-0288">FMN</keyword>
<name>A0A921MLE5_9FIRM</name>
<comment type="function">
    <text evidence="6">Part of a membrane-bound complex that couples electron transfer with translocation of ions across the membrane.</text>
</comment>
<evidence type="ECO:0000259" key="7">
    <source>
        <dbReference type="SMART" id="SM00900"/>
    </source>
</evidence>
<evidence type="ECO:0000256" key="3">
    <source>
        <dbReference type="ARBA" id="ARBA00022630"/>
    </source>
</evidence>
<comment type="similarity">
    <text evidence="6">Belongs to the RnfG family.</text>
</comment>
<keyword evidence="3 6" id="KW-0285">Flavoprotein</keyword>
<accession>A0A921MLE5</accession>
<protein>
    <recommendedName>
        <fullName evidence="6">Ion-translocating oxidoreductase complex subunit G</fullName>
        <ecNumber evidence="6">7.-.-.-</ecNumber>
    </recommendedName>
    <alternativeName>
        <fullName evidence="6">Rnf electron transport complex subunit G</fullName>
    </alternativeName>
</protein>
<dbReference type="InterPro" id="IPR007329">
    <property type="entry name" value="FMN-bd"/>
</dbReference>
<dbReference type="GO" id="GO:0005886">
    <property type="term" value="C:plasma membrane"/>
    <property type="evidence" value="ECO:0007669"/>
    <property type="project" value="UniProtKB-SubCell"/>
</dbReference>
<dbReference type="Proteomes" id="UP000760668">
    <property type="component" value="Unassembled WGS sequence"/>
</dbReference>
<dbReference type="PANTHER" id="PTHR36118">
    <property type="entry name" value="ION-TRANSLOCATING OXIDOREDUCTASE COMPLEX SUBUNIT G"/>
    <property type="match status" value="1"/>
</dbReference>
<keyword evidence="6" id="KW-1278">Translocase</keyword>
<dbReference type="EC" id="7.-.-.-" evidence="6"/>
<proteinExistence type="inferred from homology"/>
<comment type="subunit">
    <text evidence="6">The complex is composed of six subunits: RnfA, RnfB, RnfC, RnfD, RnfE and RnfG.</text>
</comment>
<keyword evidence="2 6" id="KW-0597">Phosphoprotein</keyword>
<feature type="domain" description="FMN-binding" evidence="7">
    <location>
        <begin position="96"/>
        <end position="180"/>
    </location>
</feature>
<comment type="caution">
    <text evidence="8">The sequence shown here is derived from an EMBL/GenBank/DDBJ whole genome shotgun (WGS) entry which is preliminary data.</text>
</comment>
<keyword evidence="6" id="KW-0472">Membrane</keyword>
<dbReference type="GO" id="GO:0009055">
    <property type="term" value="F:electron transfer activity"/>
    <property type="evidence" value="ECO:0007669"/>
    <property type="project" value="InterPro"/>
</dbReference>
<evidence type="ECO:0000256" key="1">
    <source>
        <dbReference type="ARBA" id="ARBA00022448"/>
    </source>
</evidence>
<dbReference type="PIRSF" id="PIRSF006091">
    <property type="entry name" value="E_trnsport_RnfG"/>
    <property type="match status" value="1"/>
</dbReference>
<organism evidence="8 9">
    <name type="scientific">Pseudoflavonifractor capillosus</name>
    <dbReference type="NCBI Taxonomy" id="106588"/>
    <lineage>
        <taxon>Bacteria</taxon>
        <taxon>Bacillati</taxon>
        <taxon>Bacillota</taxon>
        <taxon>Clostridia</taxon>
        <taxon>Eubacteriales</taxon>
        <taxon>Oscillospiraceae</taxon>
        <taxon>Pseudoflavonifractor</taxon>
    </lineage>
</organism>
<keyword evidence="6" id="KW-1133">Transmembrane helix</keyword>
<dbReference type="GO" id="GO:0010181">
    <property type="term" value="F:FMN binding"/>
    <property type="evidence" value="ECO:0007669"/>
    <property type="project" value="InterPro"/>
</dbReference>
<keyword evidence="6" id="KW-0812">Transmembrane</keyword>